<evidence type="ECO:0000313" key="3">
    <source>
        <dbReference type="Proteomes" id="UP000266385"/>
    </source>
</evidence>
<comment type="caution">
    <text evidence="2">The sequence shown here is derived from an EMBL/GenBank/DDBJ whole genome shotgun (WGS) entry which is preliminary data.</text>
</comment>
<dbReference type="OrthoDB" id="7619687at2"/>
<evidence type="ECO:0000256" key="1">
    <source>
        <dbReference type="SAM" id="Phobius"/>
    </source>
</evidence>
<keyword evidence="1" id="KW-0472">Membrane</keyword>
<feature type="transmembrane region" description="Helical" evidence="1">
    <location>
        <begin position="39"/>
        <end position="62"/>
    </location>
</feature>
<dbReference type="RefSeq" id="WP_119376221.1">
    <property type="nucleotide sequence ID" value="NZ_QWFX01000010.1"/>
</dbReference>
<keyword evidence="1" id="KW-1133">Transmembrane helix</keyword>
<proteinExistence type="predicted"/>
<name>A0A399RGW6_9PROT</name>
<dbReference type="Proteomes" id="UP000266385">
    <property type="component" value="Unassembled WGS sequence"/>
</dbReference>
<organism evidence="2 3">
    <name type="scientific">Henriciella mobilis</name>
    <dbReference type="NCBI Taxonomy" id="2305467"/>
    <lineage>
        <taxon>Bacteria</taxon>
        <taxon>Pseudomonadati</taxon>
        <taxon>Pseudomonadota</taxon>
        <taxon>Alphaproteobacteria</taxon>
        <taxon>Hyphomonadales</taxon>
        <taxon>Hyphomonadaceae</taxon>
        <taxon>Henriciella</taxon>
    </lineage>
</organism>
<evidence type="ECO:0000313" key="2">
    <source>
        <dbReference type="EMBL" id="RIJ29714.1"/>
    </source>
</evidence>
<dbReference type="EMBL" id="QWFX01000010">
    <property type="protein sequence ID" value="RIJ29714.1"/>
    <property type="molecule type" value="Genomic_DNA"/>
</dbReference>
<keyword evidence="1" id="KW-0812">Transmembrane</keyword>
<protein>
    <submittedName>
        <fullName evidence="2">Uncharacterized protein</fullName>
    </submittedName>
</protein>
<reference evidence="2 3" key="1">
    <citation type="submission" date="2018-08" db="EMBL/GenBank/DDBJ databases">
        <title>Henriciella mobilis sp. nov., isolated from seawater.</title>
        <authorList>
            <person name="Cheng H."/>
            <person name="Wu Y.-H."/>
            <person name="Xu X.-W."/>
            <person name="Guo L.-L."/>
        </authorList>
    </citation>
    <scope>NUCLEOTIDE SEQUENCE [LARGE SCALE GENOMIC DNA]</scope>
    <source>
        <strain evidence="2 3">JN25</strain>
    </source>
</reference>
<keyword evidence="3" id="KW-1185">Reference proteome</keyword>
<accession>A0A399RGW6</accession>
<feature type="transmembrane region" description="Helical" evidence="1">
    <location>
        <begin position="12"/>
        <end position="33"/>
    </location>
</feature>
<dbReference type="AlphaFoldDB" id="A0A399RGW6"/>
<gene>
    <name evidence="2" type="ORF">D1223_09580</name>
</gene>
<sequence>MDTTKLRLVAGAGAAFFGFAGLSAFTIAAVIALAPLIGLFWATFAVASMLTAISLVCVVVFLRPRERTEEEIEDFENVTADFLADLPFDTVASLVERRPISAATLAMAAGYLIVRHPDQTAKGLQKLIDEMI</sequence>